<evidence type="ECO:0000256" key="7">
    <source>
        <dbReference type="RuleBase" id="RU363032"/>
    </source>
</evidence>
<comment type="subcellular location">
    <subcellularLocation>
        <location evidence="1 7">Cell membrane</location>
        <topology evidence="1 7">Multi-pass membrane protein</topology>
    </subcellularLocation>
</comment>
<feature type="transmembrane region" description="Helical" evidence="7">
    <location>
        <begin position="236"/>
        <end position="258"/>
    </location>
</feature>
<evidence type="ECO:0000256" key="1">
    <source>
        <dbReference type="ARBA" id="ARBA00004651"/>
    </source>
</evidence>
<organism evidence="9 10">
    <name type="scientific">Nonomuraea spiralis</name>
    <dbReference type="NCBI Taxonomy" id="46182"/>
    <lineage>
        <taxon>Bacteria</taxon>
        <taxon>Bacillati</taxon>
        <taxon>Actinomycetota</taxon>
        <taxon>Actinomycetes</taxon>
        <taxon>Streptosporangiales</taxon>
        <taxon>Streptosporangiaceae</taxon>
        <taxon>Nonomuraea</taxon>
    </lineage>
</organism>
<dbReference type="PANTHER" id="PTHR43163:SF6">
    <property type="entry name" value="DIPEPTIDE TRANSPORT SYSTEM PERMEASE PROTEIN DPPB-RELATED"/>
    <property type="match status" value="1"/>
</dbReference>
<gene>
    <name evidence="9" type="ORF">ACFFV7_41420</name>
</gene>
<comment type="caution">
    <text evidence="9">The sequence shown here is derived from an EMBL/GenBank/DDBJ whole genome shotgun (WGS) entry which is preliminary data.</text>
</comment>
<feature type="transmembrane region" description="Helical" evidence="7">
    <location>
        <begin position="280"/>
        <end position="301"/>
    </location>
</feature>
<sequence length="318" mass="33622">MASYLLRRLIALLTTVFVVVSLVFVLLRLSPGSPLYTLLGYSYSEEGRAAVAARLGLDASIPEQYIRYVGRLFTGDLGSSLFSGQPVVSLVMERLPVSLELGLVAAGAWMLLGVLAGAAAALRRGSIIDGFVRVVSVVALSVPSFWLGLVCVLVFGVYVVGVFPADGYVPPGDGLGAHLSSLALPAFVLGLPAFAVVARTLRASLLEVLERDYVAFAWAIGLPRGALVRRVALRNAAVPVVTVMGLMLGMLVSGAILVENVFGVPGIGQLMVDSFRRQDYPVAVGCCLAVALLYLVTNLLVDLAQLAIDPRVREGLLR</sequence>
<dbReference type="RefSeq" id="WP_189651250.1">
    <property type="nucleotide sequence ID" value="NZ_BMRC01000018.1"/>
</dbReference>
<dbReference type="Pfam" id="PF19300">
    <property type="entry name" value="BPD_transp_1_N"/>
    <property type="match status" value="1"/>
</dbReference>
<keyword evidence="6 7" id="KW-0472">Membrane</keyword>
<keyword evidence="10" id="KW-1185">Reference proteome</keyword>
<evidence type="ECO:0000256" key="6">
    <source>
        <dbReference type="ARBA" id="ARBA00023136"/>
    </source>
</evidence>
<dbReference type="InterPro" id="IPR000515">
    <property type="entry name" value="MetI-like"/>
</dbReference>
<dbReference type="Proteomes" id="UP001589647">
    <property type="component" value="Unassembled WGS sequence"/>
</dbReference>
<dbReference type="Gene3D" id="1.10.3720.10">
    <property type="entry name" value="MetI-like"/>
    <property type="match status" value="1"/>
</dbReference>
<comment type="similarity">
    <text evidence="7">Belongs to the binding-protein-dependent transport system permease family.</text>
</comment>
<dbReference type="Pfam" id="PF00528">
    <property type="entry name" value="BPD_transp_1"/>
    <property type="match status" value="1"/>
</dbReference>
<dbReference type="PANTHER" id="PTHR43163">
    <property type="entry name" value="DIPEPTIDE TRANSPORT SYSTEM PERMEASE PROTEIN DPPB-RELATED"/>
    <property type="match status" value="1"/>
</dbReference>
<dbReference type="CDD" id="cd06261">
    <property type="entry name" value="TM_PBP2"/>
    <property type="match status" value="1"/>
</dbReference>
<protein>
    <submittedName>
        <fullName evidence="9">ABC transporter permease</fullName>
    </submittedName>
</protein>
<dbReference type="SUPFAM" id="SSF161098">
    <property type="entry name" value="MetI-like"/>
    <property type="match status" value="1"/>
</dbReference>
<keyword evidence="5 7" id="KW-1133">Transmembrane helix</keyword>
<accession>A0ABV5IT73</accession>
<feature type="domain" description="ABC transmembrane type-1" evidence="8">
    <location>
        <begin position="95"/>
        <end position="305"/>
    </location>
</feature>
<proteinExistence type="inferred from homology"/>
<dbReference type="InterPro" id="IPR045621">
    <property type="entry name" value="BPD_transp_1_N"/>
</dbReference>
<evidence type="ECO:0000313" key="9">
    <source>
        <dbReference type="EMBL" id="MFB9207701.1"/>
    </source>
</evidence>
<keyword evidence="2 7" id="KW-0813">Transport</keyword>
<dbReference type="PROSITE" id="PS50928">
    <property type="entry name" value="ABC_TM1"/>
    <property type="match status" value="1"/>
</dbReference>
<evidence type="ECO:0000256" key="2">
    <source>
        <dbReference type="ARBA" id="ARBA00022448"/>
    </source>
</evidence>
<evidence type="ECO:0000256" key="4">
    <source>
        <dbReference type="ARBA" id="ARBA00022692"/>
    </source>
</evidence>
<dbReference type="EMBL" id="JBHMEI010000063">
    <property type="protein sequence ID" value="MFB9207701.1"/>
    <property type="molecule type" value="Genomic_DNA"/>
</dbReference>
<evidence type="ECO:0000256" key="5">
    <source>
        <dbReference type="ARBA" id="ARBA00022989"/>
    </source>
</evidence>
<feature type="transmembrane region" description="Helical" evidence="7">
    <location>
        <begin position="101"/>
        <end position="122"/>
    </location>
</feature>
<evidence type="ECO:0000313" key="10">
    <source>
        <dbReference type="Proteomes" id="UP001589647"/>
    </source>
</evidence>
<keyword evidence="4 7" id="KW-0812">Transmembrane</keyword>
<evidence type="ECO:0000259" key="8">
    <source>
        <dbReference type="PROSITE" id="PS50928"/>
    </source>
</evidence>
<reference evidence="9 10" key="1">
    <citation type="submission" date="2024-09" db="EMBL/GenBank/DDBJ databases">
        <authorList>
            <person name="Sun Q."/>
            <person name="Mori K."/>
        </authorList>
    </citation>
    <scope>NUCLEOTIDE SEQUENCE [LARGE SCALE GENOMIC DNA]</scope>
    <source>
        <strain evidence="9 10">CCM 3426</strain>
    </source>
</reference>
<dbReference type="InterPro" id="IPR035906">
    <property type="entry name" value="MetI-like_sf"/>
</dbReference>
<evidence type="ECO:0000256" key="3">
    <source>
        <dbReference type="ARBA" id="ARBA00022475"/>
    </source>
</evidence>
<feature type="transmembrane region" description="Helical" evidence="7">
    <location>
        <begin position="9"/>
        <end position="29"/>
    </location>
</feature>
<feature type="transmembrane region" description="Helical" evidence="7">
    <location>
        <begin position="134"/>
        <end position="159"/>
    </location>
</feature>
<feature type="transmembrane region" description="Helical" evidence="7">
    <location>
        <begin position="179"/>
        <end position="201"/>
    </location>
</feature>
<name>A0ABV5IT73_9ACTN</name>
<keyword evidence="3" id="KW-1003">Cell membrane</keyword>